<evidence type="ECO:0000313" key="2">
    <source>
        <dbReference type="EMBL" id="CCX34072.1"/>
    </source>
</evidence>
<protein>
    <submittedName>
        <fullName evidence="2">Uncharacterized protein</fullName>
    </submittedName>
</protein>
<dbReference type="EMBL" id="HF936296">
    <property type="protein sequence ID" value="CCX34072.1"/>
    <property type="molecule type" value="Genomic_DNA"/>
</dbReference>
<evidence type="ECO:0000256" key="1">
    <source>
        <dbReference type="SAM" id="Coils"/>
    </source>
</evidence>
<feature type="coiled-coil region" evidence="1">
    <location>
        <begin position="14"/>
        <end position="58"/>
    </location>
</feature>
<keyword evidence="3" id="KW-1185">Reference proteome</keyword>
<proteinExistence type="predicted"/>
<accession>U4LUW7</accession>
<name>U4LUW7_PYROM</name>
<sequence length="70" mass="8590">MEPHEIDQENSRLRVEFENRKRVLEKKADQEKKRIEELTAVKNELEKIKAQHDDLMTRYTDISRQLRLLR</sequence>
<gene>
    <name evidence="2" type="ORF">PCON_02550</name>
</gene>
<reference evidence="2 3" key="1">
    <citation type="journal article" date="2013" name="PLoS Genet.">
        <title>The genome and development-dependent transcriptomes of Pyronema confluens: a window into fungal evolution.</title>
        <authorList>
            <person name="Traeger S."/>
            <person name="Altegoer F."/>
            <person name="Freitag M."/>
            <person name="Gabaldon T."/>
            <person name="Kempken F."/>
            <person name="Kumar A."/>
            <person name="Marcet-Houben M."/>
            <person name="Poggeler S."/>
            <person name="Stajich J.E."/>
            <person name="Nowrousian M."/>
        </authorList>
    </citation>
    <scope>NUCLEOTIDE SEQUENCE [LARGE SCALE GENOMIC DNA]</scope>
    <source>
        <strain evidence="3">CBS 100304</strain>
        <tissue evidence="2">Vegetative mycelium</tissue>
    </source>
</reference>
<evidence type="ECO:0000313" key="3">
    <source>
        <dbReference type="Proteomes" id="UP000018144"/>
    </source>
</evidence>
<keyword evidence="1" id="KW-0175">Coiled coil</keyword>
<organism evidence="2 3">
    <name type="scientific">Pyronema omphalodes (strain CBS 100304)</name>
    <name type="common">Pyronema confluens</name>
    <dbReference type="NCBI Taxonomy" id="1076935"/>
    <lineage>
        <taxon>Eukaryota</taxon>
        <taxon>Fungi</taxon>
        <taxon>Dikarya</taxon>
        <taxon>Ascomycota</taxon>
        <taxon>Pezizomycotina</taxon>
        <taxon>Pezizomycetes</taxon>
        <taxon>Pezizales</taxon>
        <taxon>Pyronemataceae</taxon>
        <taxon>Pyronema</taxon>
    </lineage>
</organism>
<dbReference type="AlphaFoldDB" id="U4LUW7"/>
<dbReference type="Proteomes" id="UP000018144">
    <property type="component" value="Unassembled WGS sequence"/>
</dbReference>